<name>A0A914UNJ3_9BILA</name>
<keyword evidence="1" id="KW-0472">Membrane</keyword>
<organism evidence="2 3">
    <name type="scientific">Plectus sambesii</name>
    <dbReference type="NCBI Taxonomy" id="2011161"/>
    <lineage>
        <taxon>Eukaryota</taxon>
        <taxon>Metazoa</taxon>
        <taxon>Ecdysozoa</taxon>
        <taxon>Nematoda</taxon>
        <taxon>Chromadorea</taxon>
        <taxon>Plectida</taxon>
        <taxon>Plectina</taxon>
        <taxon>Plectoidea</taxon>
        <taxon>Plectidae</taxon>
        <taxon>Plectus</taxon>
    </lineage>
</organism>
<protein>
    <submittedName>
        <fullName evidence="3">Uncharacterized protein</fullName>
    </submittedName>
</protein>
<evidence type="ECO:0000256" key="1">
    <source>
        <dbReference type="SAM" id="Phobius"/>
    </source>
</evidence>
<sequence>MDEKVSHLTPLFAFIVVGRFLAFAGVFFSIVNRRVVAVALVGGAVVQFALLARVQNRLQPNKSEHSTEQILSASQQLTEYICTYTAFHRISSFLHYIW</sequence>
<reference evidence="3" key="1">
    <citation type="submission" date="2022-11" db="UniProtKB">
        <authorList>
            <consortium name="WormBaseParasite"/>
        </authorList>
    </citation>
    <scope>IDENTIFICATION</scope>
</reference>
<proteinExistence type="predicted"/>
<keyword evidence="2" id="KW-1185">Reference proteome</keyword>
<dbReference type="WBParaSite" id="PSAMB.scaffold11389size3386.g34091.t1">
    <property type="protein sequence ID" value="PSAMB.scaffold11389size3386.g34091.t1"/>
    <property type="gene ID" value="PSAMB.scaffold11389size3386.g34091"/>
</dbReference>
<evidence type="ECO:0000313" key="3">
    <source>
        <dbReference type="WBParaSite" id="PSAMB.scaffold11389size3386.g34091.t1"/>
    </source>
</evidence>
<evidence type="ECO:0000313" key="2">
    <source>
        <dbReference type="Proteomes" id="UP000887566"/>
    </source>
</evidence>
<dbReference type="Proteomes" id="UP000887566">
    <property type="component" value="Unplaced"/>
</dbReference>
<keyword evidence="1" id="KW-1133">Transmembrane helix</keyword>
<feature type="transmembrane region" description="Helical" evidence="1">
    <location>
        <begin position="12"/>
        <end position="30"/>
    </location>
</feature>
<accession>A0A914UNJ3</accession>
<feature type="transmembrane region" description="Helical" evidence="1">
    <location>
        <begin position="36"/>
        <end position="54"/>
    </location>
</feature>
<keyword evidence="1" id="KW-0812">Transmembrane</keyword>
<dbReference type="AlphaFoldDB" id="A0A914UNJ3"/>